<keyword evidence="2" id="KW-1185">Reference proteome</keyword>
<dbReference type="Proteomes" id="UP001521116">
    <property type="component" value="Unassembled WGS sequence"/>
</dbReference>
<sequence length="157" mass="18410">MQVFKFKVNQTVFCLKSSVPKESFYIVSAHSYRGGYAVYKIRKEGEEKSIKEEIEEKNLRSINLTDPGWRYDLELNGNSSKKDIKAISLRRYTEPKFGIGDEVKLEESWRPTRYEVKRVISMPEGWAYDLQQKRVKQKKESLKTKDAVSEKSLANFE</sequence>
<gene>
    <name evidence="1" type="ORF">SLS56_009102</name>
</gene>
<comment type="caution">
    <text evidence="1">The sequence shown here is derived from an EMBL/GenBank/DDBJ whole genome shotgun (WGS) entry which is preliminary data.</text>
</comment>
<name>A0ABR3SI54_9PEZI</name>
<accession>A0ABR3SI54</accession>
<proteinExistence type="predicted"/>
<organism evidence="1 2">
    <name type="scientific">Neofusicoccum ribis</name>
    <dbReference type="NCBI Taxonomy" id="45134"/>
    <lineage>
        <taxon>Eukaryota</taxon>
        <taxon>Fungi</taxon>
        <taxon>Dikarya</taxon>
        <taxon>Ascomycota</taxon>
        <taxon>Pezizomycotina</taxon>
        <taxon>Dothideomycetes</taxon>
        <taxon>Dothideomycetes incertae sedis</taxon>
        <taxon>Botryosphaeriales</taxon>
        <taxon>Botryosphaeriaceae</taxon>
        <taxon>Neofusicoccum</taxon>
    </lineage>
</organism>
<protein>
    <submittedName>
        <fullName evidence="1">Uncharacterized protein</fullName>
    </submittedName>
</protein>
<dbReference type="EMBL" id="JAJVDC020000148">
    <property type="protein sequence ID" value="KAL1621632.1"/>
    <property type="molecule type" value="Genomic_DNA"/>
</dbReference>
<evidence type="ECO:0000313" key="2">
    <source>
        <dbReference type="Proteomes" id="UP001521116"/>
    </source>
</evidence>
<evidence type="ECO:0000313" key="1">
    <source>
        <dbReference type="EMBL" id="KAL1621632.1"/>
    </source>
</evidence>
<reference evidence="1 2" key="1">
    <citation type="submission" date="2024-02" db="EMBL/GenBank/DDBJ databases">
        <title>De novo assembly and annotation of 12 fungi associated with fruit tree decline syndrome in Ontario, Canada.</title>
        <authorList>
            <person name="Sulman M."/>
            <person name="Ellouze W."/>
            <person name="Ilyukhin E."/>
        </authorList>
    </citation>
    <scope>NUCLEOTIDE SEQUENCE [LARGE SCALE GENOMIC DNA]</scope>
    <source>
        <strain evidence="1 2">M1-105</strain>
    </source>
</reference>